<dbReference type="PANTHER" id="PTHR21180">
    <property type="entry name" value="ENDONUCLEASE/EXONUCLEASE/PHOSPHATASE FAMILY DOMAIN-CONTAINING PROTEIN 1"/>
    <property type="match status" value="1"/>
</dbReference>
<keyword evidence="3" id="KW-1185">Reference proteome</keyword>
<dbReference type="InterPro" id="IPR051675">
    <property type="entry name" value="Endo/Exo/Phosphatase_dom_1"/>
</dbReference>
<evidence type="ECO:0000313" key="2">
    <source>
        <dbReference type="EMBL" id="MFD2603099.1"/>
    </source>
</evidence>
<dbReference type="InterPro" id="IPR010994">
    <property type="entry name" value="RuvA_2-like"/>
</dbReference>
<feature type="transmembrane region" description="Helical" evidence="1">
    <location>
        <begin position="20"/>
        <end position="38"/>
    </location>
</feature>
<dbReference type="Gene3D" id="1.10.150.320">
    <property type="entry name" value="Photosystem II 12 kDa extrinsic protein"/>
    <property type="match status" value="1"/>
</dbReference>
<dbReference type="EMBL" id="JBHUMD010000027">
    <property type="protein sequence ID" value="MFD2603099.1"/>
    <property type="molecule type" value="Genomic_DNA"/>
</dbReference>
<proteinExistence type="predicted"/>
<keyword evidence="1" id="KW-1133">Transmembrane helix</keyword>
<keyword evidence="1" id="KW-0812">Transmembrane</keyword>
<dbReference type="PANTHER" id="PTHR21180:SF32">
    <property type="entry name" value="ENDONUCLEASE_EXONUCLEASE_PHOSPHATASE FAMILY DOMAIN-CONTAINING PROTEIN 1"/>
    <property type="match status" value="1"/>
</dbReference>
<comment type="caution">
    <text evidence="2">The sequence shown here is derived from an EMBL/GenBank/DDBJ whole genome shotgun (WGS) entry which is preliminary data.</text>
</comment>
<protein>
    <submittedName>
        <fullName evidence="2">Helix-hairpin-helix domain-containing protein</fullName>
    </submittedName>
</protein>
<evidence type="ECO:0000256" key="1">
    <source>
        <dbReference type="SAM" id="Phobius"/>
    </source>
</evidence>
<reference evidence="3" key="1">
    <citation type="journal article" date="2019" name="Int. J. Syst. Evol. Microbiol.">
        <title>The Global Catalogue of Microorganisms (GCM) 10K type strain sequencing project: providing services to taxonomists for standard genome sequencing and annotation.</title>
        <authorList>
            <consortium name="The Broad Institute Genomics Platform"/>
            <consortium name="The Broad Institute Genome Sequencing Center for Infectious Disease"/>
            <person name="Wu L."/>
            <person name="Ma J."/>
        </authorList>
    </citation>
    <scope>NUCLEOTIDE SEQUENCE [LARGE SCALE GENOMIC DNA]</scope>
    <source>
        <strain evidence="3">KCTC 42107</strain>
    </source>
</reference>
<accession>A0ABW5NVN7</accession>
<name>A0ABW5NVN7_9FLAO</name>
<dbReference type="Pfam" id="PF12836">
    <property type="entry name" value="HHH_3"/>
    <property type="match status" value="2"/>
</dbReference>
<keyword evidence="1" id="KW-0472">Membrane</keyword>
<dbReference type="Proteomes" id="UP001597480">
    <property type="component" value="Unassembled WGS sequence"/>
</dbReference>
<sequence>MKAFRFFFRFTKDQQKGIMVLFGLIIVFQIIYFILTSFDFTSEEEKSKEEKEWLAHQDEINALKRKTTHNDTIYPFNPNFITDYKGYILGLSTLQLDKLHDYRASGRFINSVSEFKQVTGVGDTLLQKLQPYFKFGNKPVKYDNVSDIQKYSRTESAPESKAVKVIDINKAIEEDLIKVYGIGPYYAKEILKRRSILGGFVSMDQMDDFSTLSAEAKSGLKKYFNVSKIPEIEKINVNTASLLQLSRFPYFNKDIARSVITQRSMDGKIRKIDDLLEIQNFPVDKVKIIALYLEF</sequence>
<organism evidence="2 3">
    <name type="scientific">Flavobacterium suzhouense</name>
    <dbReference type="NCBI Taxonomy" id="1529638"/>
    <lineage>
        <taxon>Bacteria</taxon>
        <taxon>Pseudomonadati</taxon>
        <taxon>Bacteroidota</taxon>
        <taxon>Flavobacteriia</taxon>
        <taxon>Flavobacteriales</taxon>
        <taxon>Flavobacteriaceae</taxon>
        <taxon>Flavobacterium</taxon>
    </lineage>
</organism>
<evidence type="ECO:0000313" key="3">
    <source>
        <dbReference type="Proteomes" id="UP001597480"/>
    </source>
</evidence>
<dbReference type="SUPFAM" id="SSF47781">
    <property type="entry name" value="RuvA domain 2-like"/>
    <property type="match status" value="3"/>
</dbReference>
<gene>
    <name evidence="2" type="ORF">ACFSR3_13620</name>
</gene>
<dbReference type="RefSeq" id="WP_379821714.1">
    <property type="nucleotide sequence ID" value="NZ_JBHUMD010000027.1"/>
</dbReference>